<name>A0A2P8D0M2_9BACT</name>
<dbReference type="InterPro" id="IPR001279">
    <property type="entry name" value="Metallo-B-lactamas"/>
</dbReference>
<keyword evidence="7" id="KW-1185">Reference proteome</keyword>
<dbReference type="InterPro" id="IPR051453">
    <property type="entry name" value="MBL_Glyoxalase_II"/>
</dbReference>
<proteinExistence type="predicted"/>
<feature type="domain" description="Metallo-beta-lactamase" evidence="5">
    <location>
        <begin position="35"/>
        <end position="217"/>
    </location>
</feature>
<gene>
    <name evidence="6" type="ORF">B0I18_107180</name>
</gene>
<dbReference type="AlphaFoldDB" id="A0A2P8D0M2"/>
<dbReference type="Pfam" id="PF00753">
    <property type="entry name" value="Lactamase_B"/>
    <property type="match status" value="1"/>
</dbReference>
<dbReference type="GO" id="GO:0046872">
    <property type="term" value="F:metal ion binding"/>
    <property type="evidence" value="ECO:0007669"/>
    <property type="project" value="UniProtKB-KW"/>
</dbReference>
<dbReference type="InterPro" id="IPR036866">
    <property type="entry name" value="RibonucZ/Hydroxyglut_hydro"/>
</dbReference>
<accession>A0A2P8D0M2</accession>
<evidence type="ECO:0000256" key="3">
    <source>
        <dbReference type="ARBA" id="ARBA00022801"/>
    </source>
</evidence>
<protein>
    <submittedName>
        <fullName evidence="6">Glyoxylase-like metal-dependent hydrolase (Beta-lactamase superfamily II)</fullName>
    </submittedName>
</protein>
<sequence>MEKNYGLILSTFKSHSILKQDLMLRVETFTFNPFQENTYLLINDDNECWIVDPGMYGVDEEQAMFRFIADNELKPQQIINTHAHIDHVLGIDAMKQKYNIKFGMHRLEEPVLANAGGSAMMFGFNFGATPVVDFFIEENKSLQLGKDEVTVLLTPGHSPGSIVFYYEPGQWAIGGDVLFLGSVGRTDLPGGNQDVLMQSIQSQLYTLPDATVVHPGHGPATHIGHEKKTNPFIRG</sequence>
<dbReference type="PANTHER" id="PTHR46233:SF3">
    <property type="entry name" value="HYDROXYACYLGLUTATHIONE HYDROLASE GLOC"/>
    <property type="match status" value="1"/>
</dbReference>
<evidence type="ECO:0000313" key="6">
    <source>
        <dbReference type="EMBL" id="PSK90769.1"/>
    </source>
</evidence>
<dbReference type="SUPFAM" id="SSF56281">
    <property type="entry name" value="Metallo-hydrolase/oxidoreductase"/>
    <property type="match status" value="1"/>
</dbReference>
<keyword evidence="2" id="KW-0479">Metal-binding</keyword>
<keyword evidence="4" id="KW-0862">Zinc</keyword>
<reference evidence="6 7" key="1">
    <citation type="submission" date="2018-03" db="EMBL/GenBank/DDBJ databases">
        <title>Genomic Encyclopedia of Type Strains, Phase III (KMG-III): the genomes of soil and plant-associated and newly described type strains.</title>
        <authorList>
            <person name="Whitman W."/>
        </authorList>
    </citation>
    <scope>NUCLEOTIDE SEQUENCE [LARGE SCALE GENOMIC DNA]</scope>
    <source>
        <strain evidence="6 7">CGMCC 1.12700</strain>
    </source>
</reference>
<evidence type="ECO:0000256" key="2">
    <source>
        <dbReference type="ARBA" id="ARBA00022723"/>
    </source>
</evidence>
<evidence type="ECO:0000313" key="7">
    <source>
        <dbReference type="Proteomes" id="UP000240572"/>
    </source>
</evidence>
<dbReference type="PANTHER" id="PTHR46233">
    <property type="entry name" value="HYDROXYACYLGLUTATHIONE HYDROLASE GLOC"/>
    <property type="match status" value="1"/>
</dbReference>
<evidence type="ECO:0000256" key="4">
    <source>
        <dbReference type="ARBA" id="ARBA00022833"/>
    </source>
</evidence>
<comment type="caution">
    <text evidence="6">The sequence shown here is derived from an EMBL/GenBank/DDBJ whole genome shotgun (WGS) entry which is preliminary data.</text>
</comment>
<dbReference type="GO" id="GO:0016787">
    <property type="term" value="F:hydrolase activity"/>
    <property type="evidence" value="ECO:0007669"/>
    <property type="project" value="UniProtKB-KW"/>
</dbReference>
<dbReference type="OrthoDB" id="9802248at2"/>
<dbReference type="Proteomes" id="UP000240572">
    <property type="component" value="Unassembled WGS sequence"/>
</dbReference>
<evidence type="ECO:0000259" key="5">
    <source>
        <dbReference type="SMART" id="SM00849"/>
    </source>
</evidence>
<keyword evidence="3 6" id="KW-0378">Hydrolase</keyword>
<comment type="cofactor">
    <cofactor evidence="1">
        <name>Zn(2+)</name>
        <dbReference type="ChEBI" id="CHEBI:29105"/>
    </cofactor>
</comment>
<evidence type="ECO:0000256" key="1">
    <source>
        <dbReference type="ARBA" id="ARBA00001947"/>
    </source>
</evidence>
<dbReference type="CDD" id="cd06262">
    <property type="entry name" value="metallo-hydrolase-like_MBL-fold"/>
    <property type="match status" value="1"/>
</dbReference>
<dbReference type="Gene3D" id="3.60.15.10">
    <property type="entry name" value="Ribonuclease Z/Hydroxyacylglutathione hydrolase-like"/>
    <property type="match status" value="1"/>
</dbReference>
<organism evidence="6 7">
    <name type="scientific">Taibaiella chishuiensis</name>
    <dbReference type="NCBI Taxonomy" id="1434707"/>
    <lineage>
        <taxon>Bacteria</taxon>
        <taxon>Pseudomonadati</taxon>
        <taxon>Bacteroidota</taxon>
        <taxon>Chitinophagia</taxon>
        <taxon>Chitinophagales</taxon>
        <taxon>Chitinophagaceae</taxon>
        <taxon>Taibaiella</taxon>
    </lineage>
</organism>
<dbReference type="SMART" id="SM00849">
    <property type="entry name" value="Lactamase_B"/>
    <property type="match status" value="1"/>
</dbReference>
<dbReference type="EMBL" id="PYGD01000007">
    <property type="protein sequence ID" value="PSK90769.1"/>
    <property type="molecule type" value="Genomic_DNA"/>
</dbReference>